<gene>
    <name evidence="1" type="ORF">GOZ90_11640</name>
</gene>
<accession>A0A6L6VC51</accession>
<name>A0A6L6VC51_AGRVI</name>
<dbReference type="Proteomes" id="UP000477951">
    <property type="component" value="Unassembled WGS sequence"/>
</dbReference>
<dbReference type="RefSeq" id="WP_156614770.1">
    <property type="nucleotide sequence ID" value="NZ_WPHR01000007.1"/>
</dbReference>
<evidence type="ECO:0000313" key="2">
    <source>
        <dbReference type="Proteomes" id="UP000477951"/>
    </source>
</evidence>
<reference evidence="1 2" key="1">
    <citation type="submission" date="2019-12" db="EMBL/GenBank/DDBJ databases">
        <title>Whole-genome sequencing of Allorhizobium vitis.</title>
        <authorList>
            <person name="Gan H.M."/>
            <person name="Szegedi E."/>
            <person name="Burr T."/>
            <person name="Savka M.A."/>
        </authorList>
    </citation>
    <scope>NUCLEOTIDE SEQUENCE [LARGE SCALE GENOMIC DNA]</scope>
    <source>
        <strain evidence="1 2">CG516</strain>
    </source>
</reference>
<comment type="caution">
    <text evidence="1">The sequence shown here is derived from an EMBL/GenBank/DDBJ whole genome shotgun (WGS) entry which is preliminary data.</text>
</comment>
<sequence>MTVPIWPDVLPRPERDTWQLTTTDPRLKRQNDGAVPSYRRRFSAVARSVTLSILISRANKAVFDQFYEELTGYGATPFYMPDPTTDSWPLLDDAGQPLLTDTGQPILLGEQWLVLFGDTPPSEAVVGVEFRISFSVTVMP</sequence>
<evidence type="ECO:0000313" key="1">
    <source>
        <dbReference type="EMBL" id="MUZ73334.1"/>
    </source>
</evidence>
<dbReference type="AlphaFoldDB" id="A0A6L6VC51"/>
<proteinExistence type="predicted"/>
<organism evidence="1 2">
    <name type="scientific">Agrobacterium vitis</name>
    <name type="common">Rhizobium vitis</name>
    <dbReference type="NCBI Taxonomy" id="373"/>
    <lineage>
        <taxon>Bacteria</taxon>
        <taxon>Pseudomonadati</taxon>
        <taxon>Pseudomonadota</taxon>
        <taxon>Alphaproteobacteria</taxon>
        <taxon>Hyphomicrobiales</taxon>
        <taxon>Rhizobiaceae</taxon>
        <taxon>Rhizobium/Agrobacterium group</taxon>
        <taxon>Agrobacterium</taxon>
    </lineage>
</organism>
<protein>
    <submittedName>
        <fullName evidence="1">Uncharacterized protein</fullName>
    </submittedName>
</protein>
<dbReference type="EMBL" id="WPHR01000007">
    <property type="protein sequence ID" value="MUZ73334.1"/>
    <property type="molecule type" value="Genomic_DNA"/>
</dbReference>